<dbReference type="GO" id="GO:0006955">
    <property type="term" value="P:immune response"/>
    <property type="evidence" value="ECO:0007669"/>
    <property type="project" value="TreeGrafter"/>
</dbReference>
<dbReference type="GO" id="GO:0007166">
    <property type="term" value="P:cell surface receptor signaling pathway"/>
    <property type="evidence" value="ECO:0007669"/>
    <property type="project" value="TreeGrafter"/>
</dbReference>
<dbReference type="GO" id="GO:0071222">
    <property type="term" value="P:cellular response to lipopolysaccharide"/>
    <property type="evidence" value="ECO:0007669"/>
    <property type="project" value="TreeGrafter"/>
</dbReference>
<evidence type="ECO:0000256" key="5">
    <source>
        <dbReference type="ARBA" id="ARBA00022989"/>
    </source>
</evidence>
<dbReference type="InterPro" id="IPR051713">
    <property type="entry name" value="T-cell_Activation_Regulation"/>
</dbReference>
<evidence type="ECO:0000256" key="2">
    <source>
        <dbReference type="ARBA" id="ARBA00022475"/>
    </source>
</evidence>
<evidence type="ECO:0000256" key="4">
    <source>
        <dbReference type="ARBA" id="ARBA00022729"/>
    </source>
</evidence>
<dbReference type="InParanoid" id="A0A3Q3S109"/>
<dbReference type="PANTHER" id="PTHR25466:SF14">
    <property type="entry name" value="BUTYROPHILIN SUBFAMILY 2 MEMBER A2-LIKE-RELATED"/>
    <property type="match status" value="1"/>
</dbReference>
<dbReference type="GO" id="GO:0042102">
    <property type="term" value="P:positive regulation of T cell proliferation"/>
    <property type="evidence" value="ECO:0007669"/>
    <property type="project" value="TreeGrafter"/>
</dbReference>
<keyword evidence="10" id="KW-0393">Immunoglobulin domain</keyword>
<keyword evidence="7" id="KW-1015">Disulfide bond</keyword>
<reference evidence="12" key="2">
    <citation type="submission" date="2025-09" db="UniProtKB">
        <authorList>
            <consortium name="Ensembl"/>
        </authorList>
    </citation>
    <scope>IDENTIFICATION</scope>
</reference>
<dbReference type="STRING" id="205130.ENSMAMP00000015165"/>
<comment type="subcellular location">
    <subcellularLocation>
        <location evidence="1">Cell membrane</location>
        <topology evidence="1">Single-pass type I membrane protein</topology>
    </subcellularLocation>
</comment>
<reference evidence="12" key="1">
    <citation type="submission" date="2025-08" db="UniProtKB">
        <authorList>
            <consortium name="Ensembl"/>
        </authorList>
    </citation>
    <scope>IDENTIFICATION</scope>
</reference>
<dbReference type="InterPro" id="IPR013783">
    <property type="entry name" value="Ig-like_fold"/>
</dbReference>
<name>A0A3Q3S109_9TELE</name>
<keyword evidence="4" id="KW-0732">Signal</keyword>
<keyword evidence="8" id="KW-0675">Receptor</keyword>
<dbReference type="SUPFAM" id="SSF48726">
    <property type="entry name" value="Immunoglobulin"/>
    <property type="match status" value="2"/>
</dbReference>
<sequence>MLVVHTPQTLQRKCVSAAAAAICPAHVVSVVLSVPQVEVESGAESVQLPFITTADLPGDVRVEWRDMFNWKVHVYQDGSDRPEEQDEFYRNRTEMKKDLLRTGDLSLTLKHLRYRGTVTYTCRVSREGRVLRKKQVKLWVKGQRTNLSCLGHCYNDVCLQVSIVSASASVLKWTDKDNRKVHVYQDGSDQPEEQDEFYRNRTEMKRILLKIGDFSLTLKHPSGRDTNTFTCRVYNREGRVLMEKQVELKVKGQSLC</sequence>
<accession>A0A3Q3S109</accession>
<keyword evidence="3" id="KW-0812">Transmembrane</keyword>
<evidence type="ECO:0000256" key="10">
    <source>
        <dbReference type="ARBA" id="ARBA00023319"/>
    </source>
</evidence>
<proteinExistence type="predicted"/>
<dbReference type="AlphaFoldDB" id="A0A3Q3S109"/>
<dbReference type="GO" id="GO:0042130">
    <property type="term" value="P:negative regulation of T cell proliferation"/>
    <property type="evidence" value="ECO:0007669"/>
    <property type="project" value="TreeGrafter"/>
</dbReference>
<protein>
    <recommendedName>
        <fullName evidence="11">Ig-like domain-containing protein</fullName>
    </recommendedName>
</protein>
<evidence type="ECO:0000256" key="8">
    <source>
        <dbReference type="ARBA" id="ARBA00023170"/>
    </source>
</evidence>
<evidence type="ECO:0000256" key="7">
    <source>
        <dbReference type="ARBA" id="ARBA00023157"/>
    </source>
</evidence>
<dbReference type="GO" id="GO:0031295">
    <property type="term" value="P:T cell costimulation"/>
    <property type="evidence" value="ECO:0007669"/>
    <property type="project" value="TreeGrafter"/>
</dbReference>
<evidence type="ECO:0000256" key="1">
    <source>
        <dbReference type="ARBA" id="ARBA00004251"/>
    </source>
</evidence>
<keyword evidence="2" id="KW-1003">Cell membrane</keyword>
<dbReference type="Proteomes" id="UP000261640">
    <property type="component" value="Unplaced"/>
</dbReference>
<dbReference type="InterPro" id="IPR036179">
    <property type="entry name" value="Ig-like_dom_sf"/>
</dbReference>
<keyword evidence="13" id="KW-1185">Reference proteome</keyword>
<dbReference type="PROSITE" id="PS50835">
    <property type="entry name" value="IG_LIKE"/>
    <property type="match status" value="2"/>
</dbReference>
<dbReference type="Ensembl" id="ENSMAMT00000015584.2">
    <property type="protein sequence ID" value="ENSMAMP00000015165.2"/>
    <property type="gene ID" value="ENSMAMG00000010282.2"/>
</dbReference>
<evidence type="ECO:0000256" key="6">
    <source>
        <dbReference type="ARBA" id="ARBA00023136"/>
    </source>
</evidence>
<keyword evidence="5" id="KW-1133">Transmembrane helix</keyword>
<keyword evidence="9" id="KW-0325">Glycoprotein</keyword>
<dbReference type="Gene3D" id="2.60.40.10">
    <property type="entry name" value="Immunoglobulins"/>
    <property type="match status" value="2"/>
</dbReference>
<dbReference type="GO" id="GO:0009897">
    <property type="term" value="C:external side of plasma membrane"/>
    <property type="evidence" value="ECO:0007669"/>
    <property type="project" value="TreeGrafter"/>
</dbReference>
<evidence type="ECO:0000256" key="9">
    <source>
        <dbReference type="ARBA" id="ARBA00023180"/>
    </source>
</evidence>
<evidence type="ECO:0000313" key="13">
    <source>
        <dbReference type="Proteomes" id="UP000261640"/>
    </source>
</evidence>
<evidence type="ECO:0000259" key="11">
    <source>
        <dbReference type="PROSITE" id="PS50835"/>
    </source>
</evidence>
<evidence type="ECO:0000256" key="3">
    <source>
        <dbReference type="ARBA" id="ARBA00022692"/>
    </source>
</evidence>
<feature type="domain" description="Ig-like" evidence="11">
    <location>
        <begin position="24"/>
        <end position="137"/>
    </location>
</feature>
<evidence type="ECO:0000313" key="12">
    <source>
        <dbReference type="Ensembl" id="ENSMAMP00000015165.2"/>
    </source>
</evidence>
<organism evidence="12 13">
    <name type="scientific">Mastacembelus armatus</name>
    <name type="common">zig-zag eel</name>
    <dbReference type="NCBI Taxonomy" id="205130"/>
    <lineage>
        <taxon>Eukaryota</taxon>
        <taxon>Metazoa</taxon>
        <taxon>Chordata</taxon>
        <taxon>Craniata</taxon>
        <taxon>Vertebrata</taxon>
        <taxon>Euteleostomi</taxon>
        <taxon>Actinopterygii</taxon>
        <taxon>Neopterygii</taxon>
        <taxon>Teleostei</taxon>
        <taxon>Neoteleostei</taxon>
        <taxon>Acanthomorphata</taxon>
        <taxon>Anabantaria</taxon>
        <taxon>Synbranchiformes</taxon>
        <taxon>Mastacembelidae</taxon>
        <taxon>Mastacembelus</taxon>
    </lineage>
</organism>
<dbReference type="GeneTree" id="ENSGT00940000177038"/>
<feature type="domain" description="Ig-like" evidence="11">
    <location>
        <begin position="141"/>
        <end position="247"/>
    </location>
</feature>
<keyword evidence="6" id="KW-0472">Membrane</keyword>
<dbReference type="PANTHER" id="PTHR25466">
    <property type="entry name" value="T-LYMPHOCYTE ACTIVATION ANTIGEN"/>
    <property type="match status" value="1"/>
</dbReference>
<dbReference type="InterPro" id="IPR007110">
    <property type="entry name" value="Ig-like_dom"/>
</dbReference>